<protein>
    <recommendedName>
        <fullName evidence="3">Type IV toxin-antitoxin system AbiEi family antitoxin domain-containing protein</fullName>
    </recommendedName>
</protein>
<evidence type="ECO:0000313" key="2">
    <source>
        <dbReference type="Proteomes" id="UP000321793"/>
    </source>
</evidence>
<dbReference type="Proteomes" id="UP000321793">
    <property type="component" value="Unassembled WGS sequence"/>
</dbReference>
<evidence type="ECO:0000313" key="1">
    <source>
        <dbReference type="EMBL" id="GEQ14519.1"/>
    </source>
</evidence>
<evidence type="ECO:0008006" key="3">
    <source>
        <dbReference type="Google" id="ProtNLM"/>
    </source>
</evidence>
<sequence>MDHSARALASLPQPFSRTEALAAGVTEWSVRACLTSRSLITLGKGLYAVREPWLAESQWARHRQMAVAAARLTPDAIVSHASGAALLGLPHPAYAPDKVAMTLLDDVRTSRRDSWRRFHRGRTPPDHVLIRHGVPGLVAARVVIDSGREVHGRDALAIADGAVRTGLVDFDELLDMRCHQRHWPGIAATNQILLLVDGRRENWLESASAWSMSRWDLPMGIPQVNVFTPDGEFVGRPDVLWPDHGLVGEADGVGKYLVDGATDDAVRALLGRETVREAGMAELGLEVIRWTPSESILGDAIHTRFTQSADASRGSRVRAVFRCTCCNHPLEECVVEAELLVWRRRVVRLLERRVW</sequence>
<keyword evidence="2" id="KW-1185">Reference proteome</keyword>
<reference evidence="1 2" key="1">
    <citation type="submission" date="2019-07" db="EMBL/GenBank/DDBJ databases">
        <title>Whole genome shotgun sequence of Knoellia locipacati NBRC 109775.</title>
        <authorList>
            <person name="Hosoyama A."/>
            <person name="Uohara A."/>
            <person name="Ohji S."/>
            <person name="Ichikawa N."/>
        </authorList>
    </citation>
    <scope>NUCLEOTIDE SEQUENCE [LARGE SCALE GENOMIC DNA]</scope>
    <source>
        <strain evidence="1 2">NBRC 109775</strain>
    </source>
</reference>
<proteinExistence type="predicted"/>
<dbReference type="RefSeq" id="WP_147065704.1">
    <property type="nucleotide sequence ID" value="NZ_BAABDN010000002.1"/>
</dbReference>
<dbReference type="OrthoDB" id="5517693at2"/>
<organism evidence="1 2">
    <name type="scientific">Knoellia locipacati</name>
    <dbReference type="NCBI Taxonomy" id="882824"/>
    <lineage>
        <taxon>Bacteria</taxon>
        <taxon>Bacillati</taxon>
        <taxon>Actinomycetota</taxon>
        <taxon>Actinomycetes</taxon>
        <taxon>Micrococcales</taxon>
        <taxon>Intrasporangiaceae</taxon>
        <taxon>Knoellia</taxon>
    </lineage>
</organism>
<dbReference type="AlphaFoldDB" id="A0A512T2W6"/>
<dbReference type="EMBL" id="BKBA01000009">
    <property type="protein sequence ID" value="GEQ14519.1"/>
    <property type="molecule type" value="Genomic_DNA"/>
</dbReference>
<gene>
    <name evidence="1" type="ORF">KLO01_25660</name>
</gene>
<accession>A0A512T2W6</accession>
<comment type="caution">
    <text evidence="1">The sequence shown here is derived from an EMBL/GenBank/DDBJ whole genome shotgun (WGS) entry which is preliminary data.</text>
</comment>
<name>A0A512T2W6_9MICO</name>